<dbReference type="AlphaFoldDB" id="A0A0F3PFW3"/>
<evidence type="ECO:0000313" key="2">
    <source>
        <dbReference type="EMBL" id="KJV79163.1"/>
    </source>
</evidence>
<dbReference type="Proteomes" id="UP000033591">
    <property type="component" value="Unassembled WGS sequence"/>
</dbReference>
<accession>A0A0F3PFW3</accession>
<dbReference type="EMBL" id="LAOC01000001">
    <property type="protein sequence ID" value="KJV79163.1"/>
    <property type="molecule type" value="Genomic_DNA"/>
</dbReference>
<keyword evidence="1" id="KW-1133">Transmembrane helix</keyword>
<evidence type="ECO:0000256" key="1">
    <source>
        <dbReference type="SAM" id="Phobius"/>
    </source>
</evidence>
<reference evidence="2 3" key="1">
    <citation type="submission" date="2015-01" db="EMBL/GenBank/DDBJ databases">
        <title>Genome Sequencing of Rickettsiales.</title>
        <authorList>
            <person name="Daugherty S.C."/>
            <person name="Su Q."/>
            <person name="Abolude K."/>
            <person name="Beier-Sexton M."/>
            <person name="Carlyon J.A."/>
            <person name="Carter R."/>
            <person name="Day N.P."/>
            <person name="Dumler S.J."/>
            <person name="Dyachenko V."/>
            <person name="Godinez A."/>
            <person name="Kurtti T.J."/>
            <person name="Lichay M."/>
            <person name="Mullins K.E."/>
            <person name="Ott S."/>
            <person name="Pappas-Brown V."/>
            <person name="Paris D.H."/>
            <person name="Patel P."/>
            <person name="Richards A.L."/>
            <person name="Sadzewicz L."/>
            <person name="Sears K."/>
            <person name="Seidman D."/>
            <person name="Sengamalay N."/>
            <person name="Stenos J."/>
            <person name="Tallon L.J."/>
            <person name="Vincent G."/>
            <person name="Fraser C.M."/>
            <person name="Munderloh U."/>
            <person name="Dunning-Hotopp J.C."/>
        </authorList>
    </citation>
    <scope>NUCLEOTIDE SEQUENCE [LARGE SCALE GENOMIC DNA]</scope>
    <source>
        <strain evidence="2 3">Ect</strain>
    </source>
</reference>
<feature type="transmembrane region" description="Helical" evidence="1">
    <location>
        <begin position="12"/>
        <end position="36"/>
    </location>
</feature>
<keyword evidence="1" id="KW-0472">Membrane</keyword>
<gene>
    <name evidence="2" type="ORF">RMAECT_0429</name>
</gene>
<organism evidence="2 3">
    <name type="scientific">Rickettsia rhipicephali str. Ect</name>
    <dbReference type="NCBI Taxonomy" id="1359199"/>
    <lineage>
        <taxon>Bacteria</taxon>
        <taxon>Pseudomonadati</taxon>
        <taxon>Pseudomonadota</taxon>
        <taxon>Alphaproteobacteria</taxon>
        <taxon>Rickettsiales</taxon>
        <taxon>Rickettsiaceae</taxon>
        <taxon>Rickettsieae</taxon>
        <taxon>Rickettsia</taxon>
        <taxon>spotted fever group</taxon>
    </lineage>
</organism>
<protein>
    <submittedName>
        <fullName evidence="2">Putative membrane protein</fullName>
    </submittedName>
</protein>
<proteinExistence type="predicted"/>
<name>A0A0F3PFW3_RICRH</name>
<evidence type="ECO:0000313" key="3">
    <source>
        <dbReference type="Proteomes" id="UP000033591"/>
    </source>
</evidence>
<sequence>MLLPDLGRLVATSASFIAAASIIAVNLELFALSYCINPAS</sequence>
<keyword evidence="1" id="KW-0812">Transmembrane</keyword>
<comment type="caution">
    <text evidence="2">The sequence shown here is derived from an EMBL/GenBank/DDBJ whole genome shotgun (WGS) entry which is preliminary data.</text>
</comment>